<keyword evidence="2" id="KW-0233">DNA recombination</keyword>
<dbReference type="EMBL" id="AORC01000004">
    <property type="protein sequence ID" value="EYT50515.1"/>
    <property type="molecule type" value="Genomic_DNA"/>
</dbReference>
<evidence type="ECO:0000259" key="4">
    <source>
        <dbReference type="PROSITE" id="PS51898"/>
    </source>
</evidence>
<gene>
    <name evidence="6" type="ORF">D641_0104425</name>
</gene>
<dbReference type="PANTHER" id="PTHR30349:SF91">
    <property type="entry name" value="INTA PROTEIN"/>
    <property type="match status" value="1"/>
</dbReference>
<keyword evidence="7" id="KW-1185">Reference proteome</keyword>
<dbReference type="InterPro" id="IPR010998">
    <property type="entry name" value="Integrase_recombinase_N"/>
</dbReference>
<dbReference type="STRING" id="1249481.D641_0104425"/>
<evidence type="ECO:0000259" key="5">
    <source>
        <dbReference type="PROSITE" id="PS51900"/>
    </source>
</evidence>
<dbReference type="CDD" id="cd01189">
    <property type="entry name" value="INT_ICEBs1_C_like"/>
    <property type="match status" value="1"/>
</dbReference>
<comment type="caution">
    <text evidence="6">The sequence shown here is derived from an EMBL/GenBank/DDBJ whole genome shotgun (WGS) entry which is preliminary data.</text>
</comment>
<evidence type="ECO:0000313" key="6">
    <source>
        <dbReference type="EMBL" id="EYT50515.1"/>
    </source>
</evidence>
<dbReference type="OrthoDB" id="1822491at2"/>
<keyword evidence="1 3" id="KW-0238">DNA-binding</keyword>
<dbReference type="PANTHER" id="PTHR30349">
    <property type="entry name" value="PHAGE INTEGRASE-RELATED"/>
    <property type="match status" value="1"/>
</dbReference>
<dbReference type="RefSeq" id="WP_017822596.1">
    <property type="nucleotide sequence ID" value="NZ_AORC01000004.1"/>
</dbReference>
<dbReference type="Pfam" id="PF00589">
    <property type="entry name" value="Phage_integrase"/>
    <property type="match status" value="1"/>
</dbReference>
<proteinExistence type="predicted"/>
<evidence type="ECO:0000256" key="1">
    <source>
        <dbReference type="ARBA" id="ARBA00023125"/>
    </source>
</evidence>
<dbReference type="InterPro" id="IPR011010">
    <property type="entry name" value="DNA_brk_join_enz"/>
</dbReference>
<dbReference type="PROSITE" id="PS51900">
    <property type="entry name" value="CB"/>
    <property type="match status" value="1"/>
</dbReference>
<dbReference type="InterPro" id="IPR002104">
    <property type="entry name" value="Integrase_catalytic"/>
</dbReference>
<dbReference type="Gene3D" id="1.10.443.10">
    <property type="entry name" value="Intergrase catalytic core"/>
    <property type="match status" value="1"/>
</dbReference>
<reference evidence="6 7" key="1">
    <citation type="journal article" date="2013" name="Genome Announc.">
        <title>Draft genome sequence of an Actinobacterium, Brachybacterium muris strain UCD-AY4.</title>
        <authorList>
            <person name="Lo J.R."/>
            <person name="Lang J.M."/>
            <person name="Darling A.E."/>
            <person name="Eisen J.A."/>
            <person name="Coil D.A."/>
        </authorList>
    </citation>
    <scope>NUCLEOTIDE SEQUENCE [LARGE SCALE GENOMIC DNA]</scope>
    <source>
        <strain evidence="6 7">UCD-AY4</strain>
    </source>
</reference>
<dbReference type="SUPFAM" id="SSF56349">
    <property type="entry name" value="DNA breaking-rejoining enzymes"/>
    <property type="match status" value="1"/>
</dbReference>
<name>A0A022L3D0_9MICO</name>
<evidence type="ECO:0000313" key="7">
    <source>
        <dbReference type="Proteomes" id="UP000019754"/>
    </source>
</evidence>
<dbReference type="GO" id="GO:0015074">
    <property type="term" value="P:DNA integration"/>
    <property type="evidence" value="ECO:0007669"/>
    <property type="project" value="InterPro"/>
</dbReference>
<dbReference type="GO" id="GO:0003677">
    <property type="term" value="F:DNA binding"/>
    <property type="evidence" value="ECO:0007669"/>
    <property type="project" value="UniProtKB-UniRule"/>
</dbReference>
<dbReference type="HOGENOM" id="CLU_027562_17_1_11"/>
<feature type="domain" description="Core-binding (CB)" evidence="5">
    <location>
        <begin position="71"/>
        <end position="169"/>
    </location>
</feature>
<dbReference type="Proteomes" id="UP000019754">
    <property type="component" value="Unassembled WGS sequence"/>
</dbReference>
<organism evidence="6 7">
    <name type="scientific">Brachybacterium muris UCD-AY4</name>
    <dbReference type="NCBI Taxonomy" id="1249481"/>
    <lineage>
        <taxon>Bacteria</taxon>
        <taxon>Bacillati</taxon>
        <taxon>Actinomycetota</taxon>
        <taxon>Actinomycetes</taxon>
        <taxon>Micrococcales</taxon>
        <taxon>Dermabacteraceae</taxon>
        <taxon>Brachybacterium</taxon>
    </lineage>
</organism>
<dbReference type="Gene3D" id="1.10.150.130">
    <property type="match status" value="1"/>
</dbReference>
<evidence type="ECO:0000256" key="2">
    <source>
        <dbReference type="ARBA" id="ARBA00023172"/>
    </source>
</evidence>
<protein>
    <submittedName>
        <fullName evidence="6">Integrase</fullName>
    </submittedName>
</protein>
<sequence>MSRTRAAANGEGSIYKRADGKWVAALVVEDPETGKRRRRVLYGKTRTEARHKLREAQDRADDGLPITDKRAELGGWIDRWVTTTLEASDRKQSTKDLYATVARRYIATDPIAHRTLDRLKPSDVEAFLLRMRNTPKDPESEDADPIPKYSSSTIRTTYTVLRAIRDGAKRDGLIARNPVEAVKRPAVERVEARYLTIPEARALMHASKGSRYHHAVVLIAHTGLRRGEALALRWDDVDLDTDNPAIRVRGTLARSRGRLTVTTPKTTQSIRTVPLAPDAVDALRAQRTAQKRDRLRAANIWTDTGYVFTTATGEPVDPRNLYRVVQVAATAAGLEHVGVHALRHTAATLMLEGGVNIKAVSALLGHSSVAITGDVYAHVTDDTARAAMATLGGALGERTA</sequence>
<dbReference type="InterPro" id="IPR013762">
    <property type="entry name" value="Integrase-like_cat_sf"/>
</dbReference>
<dbReference type="InterPro" id="IPR050090">
    <property type="entry name" value="Tyrosine_recombinase_XerCD"/>
</dbReference>
<dbReference type="InterPro" id="IPR044068">
    <property type="entry name" value="CB"/>
</dbReference>
<feature type="domain" description="Tyr recombinase" evidence="4">
    <location>
        <begin position="190"/>
        <end position="389"/>
    </location>
</feature>
<accession>A0A022L3D0</accession>
<dbReference type="PROSITE" id="PS51898">
    <property type="entry name" value="TYR_RECOMBINASE"/>
    <property type="match status" value="1"/>
</dbReference>
<evidence type="ECO:0000256" key="3">
    <source>
        <dbReference type="PROSITE-ProRule" id="PRU01248"/>
    </source>
</evidence>
<dbReference type="GO" id="GO:0006310">
    <property type="term" value="P:DNA recombination"/>
    <property type="evidence" value="ECO:0007669"/>
    <property type="project" value="UniProtKB-KW"/>
</dbReference>
<dbReference type="AlphaFoldDB" id="A0A022L3D0"/>